<feature type="transmembrane region" description="Helical" evidence="6">
    <location>
        <begin position="280"/>
        <end position="301"/>
    </location>
</feature>
<evidence type="ECO:0000313" key="9">
    <source>
        <dbReference type="Proteomes" id="UP000184330"/>
    </source>
</evidence>
<feature type="transmembrane region" description="Helical" evidence="6">
    <location>
        <begin position="210"/>
        <end position="228"/>
    </location>
</feature>
<evidence type="ECO:0000256" key="6">
    <source>
        <dbReference type="SAM" id="Phobius"/>
    </source>
</evidence>
<feature type="transmembrane region" description="Helical" evidence="6">
    <location>
        <begin position="63"/>
        <end position="83"/>
    </location>
</feature>
<evidence type="ECO:0000256" key="1">
    <source>
        <dbReference type="ARBA" id="ARBA00004141"/>
    </source>
</evidence>
<keyword evidence="9" id="KW-1185">Reference proteome</keyword>
<evidence type="ECO:0000256" key="4">
    <source>
        <dbReference type="ARBA" id="ARBA00023136"/>
    </source>
</evidence>
<dbReference type="InterPro" id="IPR052337">
    <property type="entry name" value="SAT4-like"/>
</dbReference>
<evidence type="ECO:0000259" key="7">
    <source>
        <dbReference type="Pfam" id="PF20684"/>
    </source>
</evidence>
<dbReference type="InterPro" id="IPR049326">
    <property type="entry name" value="Rhodopsin_dom_fungi"/>
</dbReference>
<evidence type="ECO:0000256" key="5">
    <source>
        <dbReference type="ARBA" id="ARBA00038359"/>
    </source>
</evidence>
<comment type="subcellular location">
    <subcellularLocation>
        <location evidence="1">Membrane</location>
        <topology evidence="1">Multi-pass membrane protein</topology>
    </subcellularLocation>
</comment>
<feature type="transmembrane region" description="Helical" evidence="6">
    <location>
        <begin position="130"/>
        <end position="151"/>
    </location>
</feature>
<feature type="domain" description="Rhodopsin" evidence="7">
    <location>
        <begin position="48"/>
        <end position="302"/>
    </location>
</feature>
<dbReference type="PANTHER" id="PTHR33048">
    <property type="entry name" value="PTH11-LIKE INTEGRAL MEMBRANE PROTEIN (AFU_ORTHOLOGUE AFUA_5G11245)"/>
    <property type="match status" value="1"/>
</dbReference>
<evidence type="ECO:0000256" key="3">
    <source>
        <dbReference type="ARBA" id="ARBA00022989"/>
    </source>
</evidence>
<sequence>MSDLLQGAAPPPDGVIPDFEHPVDVLNTINLVSGILGIAMMVPFVVGRIAIKLHILKTLVLEDYFCIIAWLLATGYFLTGLFMGRHGGGNHQYEITKDNMVGFQQVSQIADFAASSPLTMSTQALYADTIVYGPTAWFTKTTLLLIFARVFSPFRKSVIFIHVFIGLMFLYYFPVMIIKIKVCTPIEGLWNPDIHAECVNQTELFWTDTIMSATTDLVILLLPIPLVWSLQVPFKKKLRISILLGAGGIATAASIIRLILVFQPNSFADETVSFVRFNLLGVAEIGIGIICACLPAFSILFTRYTTERASRNNSRKAGYSDEVKLSRLNTSQRGPRVVHNPISISRSLQSSYVEVRSPRDTLFSQSQSQLKGQLSVDAMSRHIVSTEGGGGFDAVVGRDHGKVHEWMQRPHFEDDRIGRAA</sequence>
<protein>
    <recommendedName>
        <fullName evidence="7">Rhodopsin domain-containing protein</fullName>
    </recommendedName>
</protein>
<comment type="similarity">
    <text evidence="5">Belongs to the SAT4 family.</text>
</comment>
<dbReference type="AlphaFoldDB" id="A0A1L7WIU2"/>
<proteinExistence type="inferred from homology"/>
<dbReference type="GO" id="GO:0016020">
    <property type="term" value="C:membrane"/>
    <property type="evidence" value="ECO:0007669"/>
    <property type="project" value="UniProtKB-SubCell"/>
</dbReference>
<keyword evidence="4 6" id="KW-0472">Membrane</keyword>
<organism evidence="8 9">
    <name type="scientific">Phialocephala subalpina</name>
    <dbReference type="NCBI Taxonomy" id="576137"/>
    <lineage>
        <taxon>Eukaryota</taxon>
        <taxon>Fungi</taxon>
        <taxon>Dikarya</taxon>
        <taxon>Ascomycota</taxon>
        <taxon>Pezizomycotina</taxon>
        <taxon>Leotiomycetes</taxon>
        <taxon>Helotiales</taxon>
        <taxon>Mollisiaceae</taxon>
        <taxon>Phialocephala</taxon>
        <taxon>Phialocephala fortinii species complex</taxon>
    </lineage>
</organism>
<evidence type="ECO:0000313" key="8">
    <source>
        <dbReference type="EMBL" id="CZR52684.1"/>
    </source>
</evidence>
<evidence type="ECO:0000256" key="2">
    <source>
        <dbReference type="ARBA" id="ARBA00022692"/>
    </source>
</evidence>
<dbReference type="PANTHER" id="PTHR33048:SF108">
    <property type="entry name" value="INTEGRAL MEMBRANE PROTEIN"/>
    <property type="match status" value="1"/>
</dbReference>
<gene>
    <name evidence="8" type="ORF">PAC_02561</name>
</gene>
<dbReference type="Pfam" id="PF20684">
    <property type="entry name" value="Fung_rhodopsin"/>
    <property type="match status" value="1"/>
</dbReference>
<reference evidence="8 9" key="1">
    <citation type="submission" date="2016-03" db="EMBL/GenBank/DDBJ databases">
        <authorList>
            <person name="Ploux O."/>
        </authorList>
    </citation>
    <scope>NUCLEOTIDE SEQUENCE [LARGE SCALE GENOMIC DNA]</scope>
    <source>
        <strain evidence="8 9">UAMH 11012</strain>
    </source>
</reference>
<dbReference type="STRING" id="576137.A0A1L7WIU2"/>
<dbReference type="Proteomes" id="UP000184330">
    <property type="component" value="Unassembled WGS sequence"/>
</dbReference>
<keyword evidence="2 6" id="KW-0812">Transmembrane</keyword>
<accession>A0A1L7WIU2</accession>
<dbReference type="OrthoDB" id="2496787at2759"/>
<feature type="transmembrane region" description="Helical" evidence="6">
    <location>
        <begin position="240"/>
        <end position="260"/>
    </location>
</feature>
<feature type="transmembrane region" description="Helical" evidence="6">
    <location>
        <begin position="29"/>
        <end position="51"/>
    </location>
</feature>
<name>A0A1L7WIU2_9HELO</name>
<keyword evidence="3 6" id="KW-1133">Transmembrane helix</keyword>
<feature type="transmembrane region" description="Helical" evidence="6">
    <location>
        <begin position="158"/>
        <end position="180"/>
    </location>
</feature>
<dbReference type="EMBL" id="FJOG01000003">
    <property type="protein sequence ID" value="CZR52684.1"/>
    <property type="molecule type" value="Genomic_DNA"/>
</dbReference>